<evidence type="ECO:0000256" key="2">
    <source>
        <dbReference type="ARBA" id="ARBA00022512"/>
    </source>
</evidence>
<evidence type="ECO:0000256" key="5">
    <source>
        <dbReference type="ARBA" id="ARBA00022729"/>
    </source>
</evidence>
<evidence type="ECO:0000313" key="17">
    <source>
        <dbReference type="EMBL" id="QOR47011.1"/>
    </source>
</evidence>
<dbReference type="InterPro" id="IPR034216">
    <property type="entry name" value="C5a_Peptidase"/>
</dbReference>
<evidence type="ECO:0000256" key="1">
    <source>
        <dbReference type="ARBA" id="ARBA00011073"/>
    </source>
</evidence>
<gene>
    <name evidence="17" type="ORF">INS90_06925</name>
</gene>
<evidence type="ECO:0000256" key="10">
    <source>
        <dbReference type="PROSITE-ProRule" id="PRU01240"/>
    </source>
</evidence>
<dbReference type="InterPro" id="IPR036852">
    <property type="entry name" value="Peptidase_S8/S53_dom_sf"/>
</dbReference>
<dbReference type="GO" id="GO:0016020">
    <property type="term" value="C:membrane"/>
    <property type="evidence" value="ECO:0007669"/>
    <property type="project" value="InterPro"/>
</dbReference>
<dbReference type="InterPro" id="IPR046450">
    <property type="entry name" value="PA_dom_sf"/>
</dbReference>
<dbReference type="PANTHER" id="PTHR43806:SF11">
    <property type="entry name" value="CEREVISIN-RELATED"/>
    <property type="match status" value="1"/>
</dbReference>
<dbReference type="InterPro" id="IPR010435">
    <property type="entry name" value="C5a/SBT2-like_Fn3"/>
</dbReference>
<feature type="signal peptide" evidence="13">
    <location>
        <begin position="1"/>
        <end position="24"/>
    </location>
</feature>
<dbReference type="CDD" id="cd07475">
    <property type="entry name" value="Peptidases_S8_C5a_Peptidase"/>
    <property type="match status" value="1"/>
</dbReference>
<dbReference type="PROSITE" id="PS51892">
    <property type="entry name" value="SUBTILASE"/>
    <property type="match status" value="1"/>
</dbReference>
<dbReference type="InterPro" id="IPR022398">
    <property type="entry name" value="Peptidase_S8_His-AS"/>
</dbReference>
<evidence type="ECO:0000256" key="8">
    <source>
        <dbReference type="ARBA" id="ARBA00022825"/>
    </source>
</evidence>
<evidence type="ECO:0000256" key="13">
    <source>
        <dbReference type="SAM" id="SignalP"/>
    </source>
</evidence>
<dbReference type="Proteomes" id="UP000594961">
    <property type="component" value="Chromosome"/>
</dbReference>
<evidence type="ECO:0000259" key="14">
    <source>
        <dbReference type="Pfam" id="PF00082"/>
    </source>
</evidence>
<accession>A0A7M1QYV0</accession>
<evidence type="ECO:0000256" key="4">
    <source>
        <dbReference type="ARBA" id="ARBA00022670"/>
    </source>
</evidence>
<evidence type="ECO:0000256" key="6">
    <source>
        <dbReference type="ARBA" id="ARBA00022737"/>
    </source>
</evidence>
<evidence type="ECO:0000256" key="12">
    <source>
        <dbReference type="SAM" id="Phobius"/>
    </source>
</evidence>
<feature type="active site" description="Charge relay system" evidence="9 10">
    <location>
        <position position="148"/>
    </location>
</feature>
<dbReference type="SUPFAM" id="SSF52025">
    <property type="entry name" value="PA domain"/>
    <property type="match status" value="1"/>
</dbReference>
<feature type="domain" description="PA" evidence="15">
    <location>
        <begin position="382"/>
        <end position="466"/>
    </location>
</feature>
<evidence type="ECO:0000256" key="11">
    <source>
        <dbReference type="RuleBase" id="RU003355"/>
    </source>
</evidence>
<dbReference type="InterPro" id="IPR015500">
    <property type="entry name" value="Peptidase_S8_subtilisin-rel"/>
</dbReference>
<dbReference type="InterPro" id="IPR003137">
    <property type="entry name" value="PA_domain"/>
</dbReference>
<dbReference type="Pfam" id="PF00082">
    <property type="entry name" value="Peptidase_S8"/>
    <property type="match status" value="1"/>
</dbReference>
<dbReference type="Gene3D" id="2.60.40.10">
    <property type="entry name" value="Immunoglobulins"/>
    <property type="match status" value="2"/>
</dbReference>
<dbReference type="PRINTS" id="PR00723">
    <property type="entry name" value="SUBTILISIN"/>
</dbReference>
<protein>
    <submittedName>
        <fullName evidence="17">S8 family serine peptidase</fullName>
    </submittedName>
</protein>
<evidence type="ECO:0000256" key="9">
    <source>
        <dbReference type="PIRSR" id="PIRSR615500-1"/>
    </source>
</evidence>
<feature type="domain" description="Peptidase S8/S53" evidence="14">
    <location>
        <begin position="139"/>
        <end position="563"/>
    </location>
</feature>
<keyword evidence="12" id="KW-1133">Transmembrane helix</keyword>
<dbReference type="GO" id="GO:0004252">
    <property type="term" value="F:serine-type endopeptidase activity"/>
    <property type="evidence" value="ECO:0007669"/>
    <property type="project" value="UniProtKB-UniRule"/>
</dbReference>
<evidence type="ECO:0000256" key="7">
    <source>
        <dbReference type="ARBA" id="ARBA00022801"/>
    </source>
</evidence>
<dbReference type="PANTHER" id="PTHR43806">
    <property type="entry name" value="PEPTIDASE S8"/>
    <property type="match status" value="1"/>
</dbReference>
<keyword evidence="6" id="KW-0677">Repeat</keyword>
<dbReference type="PROSITE" id="PS00137">
    <property type="entry name" value="SUBTILASE_HIS"/>
    <property type="match status" value="1"/>
</dbReference>
<dbReference type="InterPro" id="IPR023827">
    <property type="entry name" value="Peptidase_S8_Asp-AS"/>
</dbReference>
<dbReference type="Gene3D" id="3.50.30.30">
    <property type="match status" value="1"/>
</dbReference>
<sequence>MKRKLISGLAVVALSLAVAVPARAVPEPPPLPPASDLTFVDETVPVIVTLEKQATGKDSGLVAGLAKDLAAKYGLTIDRQFSYLVNAFSAQAPASALRDLALEPGVASVDRMRLYYPTMESALGLTQVDKAAKSYGVDGRGLVVSIIDSGIDMDHQDMVLDSDVSPRIAPAEGFTAKVPYGYNFADENTQVKDTTASQHGMHVAGIVGANGGEGANVVANGRINGVAPNSQLLAMKVFSNDPNKKGASGDDVMAAIEESVKRGADVINLSLGSPNGHEGQSLGEQRVIANARAAGVEVIVAAGNEGQNGSPAGTDDDILGYLDDGTVGAPSTGNDAWSVASIENSKIVRSLGIATSAGKEHRFGYDLQSGETDEKEYELADAGYGGIDDTLNKDFAGKIMLIQRGGKPGTEPLSFADKFKAAEIAKAAGVIVYNHDKGGDEIPGMGGIEKFTFPGAAIGHSDGVALAKMIKDGKTMVKLTKERVIADNPASIEPSAFTSWGSAPQLGFKPEIAGIGGNVYSTVNDNKYGTKSGTSMAAPHVAGVAALMIERGVKDHPELSRADLVQRNRIALSNTARIPMKDKVPFAPRQVGAGLVQVEDALATSVSATVDGSPNVALHEVKGRASFTVTLTNDAAEERTFTVGATCVVNENNSVKDKAQTYCSTTDSITASGTKVSVPAGGSANVTYTLTTSGDPHWVQGWATFTSNDEGQPDISVPYVGFAGDWNAERIVDYPSYEGQPEPILSTLGDIPTHTSLYTRINEGEYTFRDGEQYISPNGDKLADSVYAKLAMLRNANKLRISVLDEGGNLVREIGMRDEVTRPTIKAQVEFPVNAMQVDLSSYMFDGRVYNAQKAKFEDVPDGQYQLRISATVGEGFEPQTLDMPFGIDRVAPVVEVVSTEKNADGDYVVRVKATDDYSGVNAVQGRFTAPATLVVKDENPEGDIHTLVINGAVADKVGYFEIYASDRATNIVRQTVMLGDNKLLLDSDETLKDLTHIAKATVSDQTNEELVKDGKLVLTGHAAPDVVSVRAGDAAAEVAPSGRFELLPSVIEGPNTITVEALNAAGKVVATKVYTFVYDPKAPVVTITAPSDLAKIQEQVATGKVHVEGTVEDNIDTITSVTILGDQFDVVDGAFAADVNVESDMASLSVYARDAAGNLGVGALSLTPADDAKPLELKANLGFDGDFNVVSGVNEALMRTGEDQYTFLYKGVFNRAPGAFVVNGKEVAVAKDGSFETEVPLREGITDVNVKIVDTNGGELVNTQIKVLLDLRAPNIEMTKPDIHPDGAIYLREPGEVEFAGSVSDNAFGYQLSINGDAVEQFRTIDDPSADVNKRDFSKKVKASAGDKILVLLSDHFENAYVQLIPVVVDGQAPSITVEGLTVDEQVPSDQTHEVKILVEDEHLSDAAIYLDGKLVDARQSVLTPAKGAGTFIDEGFGKVKTKDEQAGKEAAAQAAELASNEANEQAPEGEGHTLLTFTVGPDFAVGEHELFVSAADKAGNRTEAAVPFTVVKVVEKSGSDGHEEDGKKPSDEVIVPGIEDKDLVDPTKRGPDGWSTWIPGKVTEREVVAAASPKKPLSNTGATVAGLGALAGALLLAGVVIRKRTGVTL</sequence>
<dbReference type="InterPro" id="IPR023828">
    <property type="entry name" value="Peptidase_S8_Ser-AS"/>
</dbReference>
<dbReference type="EMBL" id="CP063212">
    <property type="protein sequence ID" value="QOR47011.1"/>
    <property type="molecule type" value="Genomic_DNA"/>
</dbReference>
<dbReference type="Gene3D" id="2.60.40.1710">
    <property type="entry name" value="Subtilisin-like superfamily"/>
    <property type="match status" value="1"/>
</dbReference>
<dbReference type="RefSeq" id="WP_197552102.1">
    <property type="nucleotide sequence ID" value="NZ_CP063212.1"/>
</dbReference>
<dbReference type="PROSITE" id="PS00136">
    <property type="entry name" value="SUBTILASE_ASP"/>
    <property type="match status" value="1"/>
</dbReference>
<comment type="similarity">
    <text evidence="1 10 11">Belongs to the peptidase S8 family.</text>
</comment>
<evidence type="ECO:0000313" key="18">
    <source>
        <dbReference type="Proteomes" id="UP000594961"/>
    </source>
</evidence>
<keyword evidence="5 13" id="KW-0732">Signal</keyword>
<evidence type="ECO:0000259" key="16">
    <source>
        <dbReference type="Pfam" id="PF06280"/>
    </source>
</evidence>
<feature type="chain" id="PRO_5029461003" evidence="13">
    <location>
        <begin position="25"/>
        <end position="1611"/>
    </location>
</feature>
<keyword evidence="3" id="KW-0964">Secreted</keyword>
<feature type="transmembrane region" description="Helical" evidence="12">
    <location>
        <begin position="1584"/>
        <end position="1603"/>
    </location>
</feature>
<dbReference type="Pfam" id="PF02225">
    <property type="entry name" value="PA"/>
    <property type="match status" value="1"/>
</dbReference>
<feature type="active site" description="Charge relay system" evidence="9 10">
    <location>
        <position position="535"/>
    </location>
</feature>
<dbReference type="Gene3D" id="3.40.50.200">
    <property type="entry name" value="Peptidase S8/S53 domain"/>
    <property type="match status" value="1"/>
</dbReference>
<reference evidence="17 18" key="1">
    <citation type="submission" date="2020-10" db="EMBL/GenBank/DDBJ databases">
        <title>Trueperella pecoris sp. nov. isolated from bovine and porcine specimens.</title>
        <authorList>
            <person name="Schoenecker L."/>
            <person name="Schnydrig P."/>
            <person name="Brodard I."/>
            <person name="Thomann A."/>
            <person name="Hemphill A."/>
            <person name="Rodriguez-Campos S."/>
            <person name="Perreten V."/>
            <person name="Jores J."/>
            <person name="Kittl S."/>
        </authorList>
    </citation>
    <scope>NUCLEOTIDE SEQUENCE [LARGE SCALE GENOMIC DNA]</scope>
    <source>
        <strain evidence="17 18">19OD0592</strain>
    </source>
</reference>
<keyword evidence="4 10" id="KW-0645">Protease</keyword>
<evidence type="ECO:0000259" key="15">
    <source>
        <dbReference type="Pfam" id="PF02225"/>
    </source>
</evidence>
<evidence type="ECO:0000256" key="3">
    <source>
        <dbReference type="ARBA" id="ARBA00022525"/>
    </source>
</evidence>
<dbReference type="InterPro" id="IPR013783">
    <property type="entry name" value="Ig-like_fold"/>
</dbReference>
<keyword evidence="7 10" id="KW-0378">Hydrolase</keyword>
<dbReference type="InterPro" id="IPR050131">
    <property type="entry name" value="Peptidase_S8_subtilisin-like"/>
</dbReference>
<dbReference type="GO" id="GO:0006508">
    <property type="term" value="P:proteolysis"/>
    <property type="evidence" value="ECO:0007669"/>
    <property type="project" value="UniProtKB-KW"/>
</dbReference>
<keyword evidence="2" id="KW-0134">Cell wall</keyword>
<keyword evidence="12" id="KW-0812">Transmembrane</keyword>
<dbReference type="InterPro" id="IPR000209">
    <property type="entry name" value="Peptidase_S8/S53_dom"/>
</dbReference>
<keyword evidence="8 10" id="KW-0720">Serine protease</keyword>
<dbReference type="Pfam" id="PF06280">
    <property type="entry name" value="fn3_5"/>
    <property type="match status" value="1"/>
</dbReference>
<feature type="active site" description="Charge relay system" evidence="9 10">
    <location>
        <position position="199"/>
    </location>
</feature>
<proteinExistence type="inferred from homology"/>
<feature type="domain" description="C5a peptidase/Subtilisin-like protease SBT2-like Fn3-like" evidence="16">
    <location>
        <begin position="616"/>
        <end position="720"/>
    </location>
</feature>
<keyword evidence="12" id="KW-0472">Membrane</keyword>
<organism evidence="17 18">
    <name type="scientific">Trueperella pecoris</name>
    <dbReference type="NCBI Taxonomy" id="2733571"/>
    <lineage>
        <taxon>Bacteria</taxon>
        <taxon>Bacillati</taxon>
        <taxon>Actinomycetota</taxon>
        <taxon>Actinomycetes</taxon>
        <taxon>Actinomycetales</taxon>
        <taxon>Actinomycetaceae</taxon>
        <taxon>Trueperella</taxon>
    </lineage>
</organism>
<dbReference type="SUPFAM" id="SSF52743">
    <property type="entry name" value="Subtilisin-like"/>
    <property type="match status" value="1"/>
</dbReference>
<name>A0A7M1QYV0_9ACTO</name>
<dbReference type="PROSITE" id="PS00138">
    <property type="entry name" value="SUBTILASE_SER"/>
    <property type="match status" value="1"/>
</dbReference>
<dbReference type="GO" id="GO:0005975">
    <property type="term" value="P:carbohydrate metabolic process"/>
    <property type="evidence" value="ECO:0007669"/>
    <property type="project" value="UniProtKB-ARBA"/>
</dbReference>